<sequence length="353" mass="38921">MARLGPVHGVRLALLFCICSGAGAFRFWRRGADGQPEACSRLACKNLSVTFPIDVDGLLHTFHGDKSEYFGHLREIGVDRGLAMSAPHKVGVGCLGPAHFVFVGDSMSRLTFECFLRSGGRKVPVEQLAELDRLEESAAACSDSAKPRGLARRPKRVKDDAGSATYVWWLAGPIDEAFTDDLRDIVVGIRNATPGVQIVFWFDALVHGWGAGDLGWTIAGQRRELQTKLVSHVRRAFPRTLMVWDSPTFIDFPLAHAAPPNRNAVLLEQNHASRVSAALAAEDRRVMASLGVPLTLRWEVSNKYRGLQCDGVHSVSRFGGTEWNCPGFPAYEDLILQSGLQQLCLKRRMRLCE</sequence>
<organism evidence="2">
    <name type="scientific">Alexandrium catenella</name>
    <name type="common">Red tide dinoflagellate</name>
    <name type="synonym">Gonyaulax catenella</name>
    <dbReference type="NCBI Taxonomy" id="2925"/>
    <lineage>
        <taxon>Eukaryota</taxon>
        <taxon>Sar</taxon>
        <taxon>Alveolata</taxon>
        <taxon>Dinophyceae</taxon>
        <taxon>Gonyaulacales</taxon>
        <taxon>Pyrocystaceae</taxon>
        <taxon>Alexandrium</taxon>
    </lineage>
</organism>
<keyword evidence="1" id="KW-0732">Signal</keyword>
<feature type="signal peptide" evidence="1">
    <location>
        <begin position="1"/>
        <end position="24"/>
    </location>
</feature>
<evidence type="ECO:0000256" key="1">
    <source>
        <dbReference type="SAM" id="SignalP"/>
    </source>
</evidence>
<dbReference type="AlphaFoldDB" id="A0A7S1S047"/>
<name>A0A7S1S047_ALECA</name>
<evidence type="ECO:0000313" key="2">
    <source>
        <dbReference type="EMBL" id="CAD9180787.1"/>
    </source>
</evidence>
<gene>
    <name evidence="2" type="ORF">ACAT0790_LOCUS57559</name>
</gene>
<reference evidence="2" key="1">
    <citation type="submission" date="2021-01" db="EMBL/GenBank/DDBJ databases">
        <authorList>
            <person name="Corre E."/>
            <person name="Pelletier E."/>
            <person name="Niang G."/>
            <person name="Scheremetjew M."/>
            <person name="Finn R."/>
            <person name="Kale V."/>
            <person name="Holt S."/>
            <person name="Cochrane G."/>
            <person name="Meng A."/>
            <person name="Brown T."/>
            <person name="Cohen L."/>
        </authorList>
    </citation>
    <scope>NUCLEOTIDE SEQUENCE</scope>
    <source>
        <strain evidence="2">OF101</strain>
    </source>
</reference>
<protein>
    <submittedName>
        <fullName evidence="2">Uncharacterized protein</fullName>
    </submittedName>
</protein>
<accession>A0A7S1S047</accession>
<dbReference type="EMBL" id="HBGE01096702">
    <property type="protein sequence ID" value="CAD9180787.1"/>
    <property type="molecule type" value="Transcribed_RNA"/>
</dbReference>
<proteinExistence type="predicted"/>
<feature type="chain" id="PRO_5031544189" evidence="1">
    <location>
        <begin position="25"/>
        <end position="353"/>
    </location>
</feature>